<evidence type="ECO:0008006" key="8">
    <source>
        <dbReference type="Google" id="ProtNLM"/>
    </source>
</evidence>
<dbReference type="Gene3D" id="3.90.640.10">
    <property type="entry name" value="Actin, Chain A, domain 4"/>
    <property type="match status" value="1"/>
</dbReference>
<dbReference type="SUPFAM" id="SSF53067">
    <property type="entry name" value="Actin-like ATPase domain"/>
    <property type="match status" value="2"/>
</dbReference>
<protein>
    <recommendedName>
        <fullName evidence="8">Actin-related protein 6</fullName>
    </recommendedName>
</protein>
<sequence length="416" mass="47133">MNPTLILDLGGGCLKIGFSTDRKPRIVDNCIFKSKTLSGRTFVANEIEECNNLSSLYCIMPFKKGYLNSWDIQTQILDTAFKKVFKERGYQISDSNLIVTEPYFNFASTKETMNEIFFEEYQFAGLMRSNPALLAAYKYQAESVQRLSRYCMVIDSGYSFTHLLPMGDGRIMSDFVLRLSIGGKILTNRLVEIVSYRHLDVRSEVYIMNQCKEDVCYVSTDFWTDLSTAKSNPNKNPILREYVLPDYAEVHRGYVRDPNADGGTSQSTSSGTTGFKRPTQQGYVLRLSNERFTVPELLFHPGDVGYREMGLTEAIGYLMCERLPPAVRPGAWANCLVIGGNARFPGFLERLKSDLRCLPADDLAVNVFSPTNPQTYAWEGGSLLAERKDDMAQFLVTRAEYEEHGSSYCERRFPVT</sequence>
<organism evidence="6 7">
    <name type="scientific">Opisthorchis felineus</name>
    <dbReference type="NCBI Taxonomy" id="147828"/>
    <lineage>
        <taxon>Eukaryota</taxon>
        <taxon>Metazoa</taxon>
        <taxon>Spiralia</taxon>
        <taxon>Lophotrochozoa</taxon>
        <taxon>Platyhelminthes</taxon>
        <taxon>Trematoda</taxon>
        <taxon>Digenea</taxon>
        <taxon>Opisthorchiida</taxon>
        <taxon>Opisthorchiata</taxon>
        <taxon>Opisthorchiidae</taxon>
        <taxon>Opisthorchis</taxon>
    </lineage>
</organism>
<dbReference type="GO" id="GO:0005634">
    <property type="term" value="C:nucleus"/>
    <property type="evidence" value="ECO:0007669"/>
    <property type="project" value="UniProtKB-ARBA"/>
</dbReference>
<accession>A0A4S2L9J7</accession>
<dbReference type="CDD" id="cd10210">
    <property type="entry name" value="ASKHA_NBD_Arp6"/>
    <property type="match status" value="1"/>
</dbReference>
<dbReference type="STRING" id="147828.A0A4S2L9J7"/>
<dbReference type="OrthoDB" id="6220758at2759"/>
<comment type="function">
    <text evidence="1">Actins are highly conserved proteins that are involved in various types of cell motility and are ubiquitously expressed in all eukaryotic cells.</text>
</comment>
<name>A0A4S2L9J7_OPIFE</name>
<dbReference type="InterPro" id="IPR043129">
    <property type="entry name" value="ATPase_NBD"/>
</dbReference>
<dbReference type="Pfam" id="PF00022">
    <property type="entry name" value="Actin"/>
    <property type="match status" value="1"/>
</dbReference>
<comment type="caution">
    <text evidence="6">The sequence shown here is derived from an EMBL/GenBank/DDBJ whole genome shotgun (WGS) entry which is preliminary data.</text>
</comment>
<evidence type="ECO:0000256" key="4">
    <source>
        <dbReference type="ARBA" id="ARBA00022490"/>
    </source>
</evidence>
<dbReference type="AlphaFoldDB" id="A0A4S2L9J7"/>
<dbReference type="EMBL" id="SJOL01008778">
    <property type="protein sequence ID" value="TGZ59631.1"/>
    <property type="molecule type" value="Genomic_DNA"/>
</dbReference>
<dbReference type="FunFam" id="3.30.420.40:FF:000058">
    <property type="entry name" value="Putative actin-related protein 5"/>
    <property type="match status" value="1"/>
</dbReference>
<reference evidence="6 7" key="1">
    <citation type="journal article" date="2019" name="BMC Genomics">
        <title>New insights from Opisthorchis felineus genome: update on genomics of the epidemiologically important liver flukes.</title>
        <authorList>
            <person name="Ershov N.I."/>
            <person name="Mordvinov V.A."/>
            <person name="Prokhortchouk E.B."/>
            <person name="Pakharukova M.Y."/>
            <person name="Gunbin K.V."/>
            <person name="Ustyantsev K."/>
            <person name="Genaev M.A."/>
            <person name="Blinov A.G."/>
            <person name="Mazur A."/>
            <person name="Boulygina E."/>
            <person name="Tsygankova S."/>
            <person name="Khrameeva E."/>
            <person name="Chekanov N."/>
            <person name="Fan G."/>
            <person name="Xiao A."/>
            <person name="Zhang H."/>
            <person name="Xu X."/>
            <person name="Yang H."/>
            <person name="Solovyev V."/>
            <person name="Lee S.M."/>
            <person name="Liu X."/>
            <person name="Afonnikov D.A."/>
            <person name="Skryabin K.G."/>
        </authorList>
    </citation>
    <scope>NUCLEOTIDE SEQUENCE [LARGE SCALE GENOMIC DNA]</scope>
    <source>
        <strain evidence="6">AK-0245</strain>
        <tissue evidence="6">Whole organism</tissue>
    </source>
</reference>
<comment type="similarity">
    <text evidence="3">Belongs to the actin family. ARP6 subfamily.</text>
</comment>
<evidence type="ECO:0000256" key="5">
    <source>
        <dbReference type="SAM" id="MobiDB-lite"/>
    </source>
</evidence>
<dbReference type="PANTHER" id="PTHR11937">
    <property type="entry name" value="ACTIN"/>
    <property type="match status" value="1"/>
</dbReference>
<evidence type="ECO:0000313" key="6">
    <source>
        <dbReference type="EMBL" id="TGZ59631.1"/>
    </source>
</evidence>
<dbReference type="Gene3D" id="3.30.420.40">
    <property type="match status" value="2"/>
</dbReference>
<feature type="compositionally biased region" description="Low complexity" evidence="5">
    <location>
        <begin position="262"/>
        <end position="274"/>
    </location>
</feature>
<feature type="region of interest" description="Disordered" evidence="5">
    <location>
        <begin position="255"/>
        <end position="277"/>
    </location>
</feature>
<proteinExistence type="inferred from homology"/>
<keyword evidence="4" id="KW-0963">Cytoplasm</keyword>
<dbReference type="FunFam" id="3.90.640.10:FF:000014">
    <property type="entry name" value="Putative actin-related protein 6"/>
    <property type="match status" value="1"/>
</dbReference>
<gene>
    <name evidence="6" type="ORF">CRM22_008973</name>
</gene>
<dbReference type="InterPro" id="IPR004000">
    <property type="entry name" value="Actin"/>
</dbReference>
<evidence type="ECO:0000313" key="7">
    <source>
        <dbReference type="Proteomes" id="UP000308267"/>
    </source>
</evidence>
<dbReference type="Gene3D" id="2.30.36.70">
    <property type="entry name" value="Actin, Chain A, domain 2"/>
    <property type="match status" value="1"/>
</dbReference>
<evidence type="ECO:0000256" key="2">
    <source>
        <dbReference type="ARBA" id="ARBA00004496"/>
    </source>
</evidence>
<evidence type="ECO:0000256" key="1">
    <source>
        <dbReference type="ARBA" id="ARBA00003520"/>
    </source>
</evidence>
<comment type="subcellular location">
    <subcellularLocation>
        <location evidence="2">Cytoplasm</location>
    </subcellularLocation>
</comment>
<dbReference type="Proteomes" id="UP000308267">
    <property type="component" value="Unassembled WGS sequence"/>
</dbReference>
<keyword evidence="7" id="KW-1185">Reference proteome</keyword>
<dbReference type="GO" id="GO:0005737">
    <property type="term" value="C:cytoplasm"/>
    <property type="evidence" value="ECO:0007669"/>
    <property type="project" value="UniProtKB-SubCell"/>
</dbReference>
<evidence type="ECO:0000256" key="3">
    <source>
        <dbReference type="ARBA" id="ARBA00005665"/>
    </source>
</evidence>
<dbReference type="SMART" id="SM00268">
    <property type="entry name" value="ACTIN"/>
    <property type="match status" value="1"/>
</dbReference>